<keyword evidence="2" id="KW-1185">Reference proteome</keyword>
<protein>
    <submittedName>
        <fullName evidence="1">Uncharacterized protein</fullName>
    </submittedName>
</protein>
<reference evidence="1" key="1">
    <citation type="submission" date="2021-08" db="EMBL/GenBank/DDBJ databases">
        <title>The first chromosome-level gecko genome reveals the dynamic sex chromosomes of Neotropical dwarf geckos (Sphaerodactylidae: Sphaerodactylus).</title>
        <authorList>
            <person name="Pinto B.J."/>
            <person name="Keating S.E."/>
            <person name="Gamble T."/>
        </authorList>
    </citation>
    <scope>NUCLEOTIDE SEQUENCE</scope>
    <source>
        <strain evidence="1">TG3544</strain>
    </source>
</reference>
<dbReference type="EMBL" id="CM037618">
    <property type="protein sequence ID" value="KAH7999256.1"/>
    <property type="molecule type" value="Genomic_DNA"/>
</dbReference>
<dbReference type="Proteomes" id="UP000827872">
    <property type="component" value="Linkage Group LG05"/>
</dbReference>
<accession>A0ACB8F1X9</accession>
<evidence type="ECO:0000313" key="1">
    <source>
        <dbReference type="EMBL" id="KAH7999256.1"/>
    </source>
</evidence>
<gene>
    <name evidence="1" type="ORF">K3G42_007393</name>
</gene>
<proteinExistence type="predicted"/>
<organism evidence="1 2">
    <name type="scientific">Sphaerodactylus townsendi</name>
    <dbReference type="NCBI Taxonomy" id="933632"/>
    <lineage>
        <taxon>Eukaryota</taxon>
        <taxon>Metazoa</taxon>
        <taxon>Chordata</taxon>
        <taxon>Craniata</taxon>
        <taxon>Vertebrata</taxon>
        <taxon>Euteleostomi</taxon>
        <taxon>Lepidosauria</taxon>
        <taxon>Squamata</taxon>
        <taxon>Bifurcata</taxon>
        <taxon>Gekkota</taxon>
        <taxon>Sphaerodactylidae</taxon>
        <taxon>Sphaerodactylus</taxon>
    </lineage>
</organism>
<name>A0ACB8F1X9_9SAUR</name>
<evidence type="ECO:0000313" key="2">
    <source>
        <dbReference type="Proteomes" id="UP000827872"/>
    </source>
</evidence>
<comment type="caution">
    <text evidence="1">The sequence shown here is derived from an EMBL/GenBank/DDBJ whole genome shotgun (WGS) entry which is preliminary data.</text>
</comment>
<sequence>MGLVFPLLPVTPPLEYDIDDQASIYKSLTINTSKEMMSYSDFPIPGDFPNYMHHSKVMEYFRMYAKHFRLLECIRFKVRVCPLKKCPDFPITVWEVVTEKCIQEETRNPCIFDAVLWSVTITMCALIILLIHFSPTYIIESNFVFTMSVRGLELLVAGSYENQPTSWSYPVPFETSAAFFWYPTPGVKKFKGRIIHSREYKHPEEFRDQRILVIGLGNSGADISVDLSHIFLSTRTGTWVVNRVSDDGYPLDVVHFTRFKTLLRQILPIALVNLWGERKLNTRFNHENYGIKPQHRFLSRYPIAADDLPNAIIAGRVLMKPNVREFTERGVVFEDGSWEENVDVVIFATGYNFAFPFIDESIISVKNNRVPLYKFVFPPHLERPTLAIIGLLQPLGAIMPIAELQARWATRVFKGLIKLPSVDVMMGDIGQKIKKNETWYASSQHVSLQVQYVDHMDELASLSGVRPHLLNLFLTDPKLAWKVFFGPCSPVQFRLNGPGKWEGARDAILTQKERIVKATKTRAVQACSGANAMSAPCLLIRMLGCLAVCAVIVAFL</sequence>